<dbReference type="AlphaFoldDB" id="A0A6G0Y113"/>
<accession>A0A6G0Y113</accession>
<comment type="caution">
    <text evidence="1">The sequence shown here is derived from an EMBL/GenBank/DDBJ whole genome shotgun (WGS) entry which is preliminary data.</text>
</comment>
<evidence type="ECO:0000313" key="2">
    <source>
        <dbReference type="Proteomes" id="UP000478052"/>
    </source>
</evidence>
<dbReference type="EMBL" id="VUJU01007014">
    <property type="protein sequence ID" value="KAF0746954.1"/>
    <property type="molecule type" value="Genomic_DNA"/>
</dbReference>
<dbReference type="Proteomes" id="UP000478052">
    <property type="component" value="Unassembled WGS sequence"/>
</dbReference>
<keyword evidence="2" id="KW-1185">Reference proteome</keyword>
<sequence>MRQDDSSEIGKRIRYTFGLVFLNPDEVSNCFVKDLLSDCSVNYKSTNYCDYLTLTDTYISEDSLFPPSIWSSRGLPNAHILLWLAKKVRPDSINAIILAEISDKQLIFHNIVIKNMIQGPCGFYNHISEMNTVGSKEVLSSPKKPIKVMKEVAKISVKIHKPPPITTQMKTLANGEIKILTGDEHQFQRTINVLEEQKVEYHRYQLKTEKKFRAVIRGLYPETDPYDIKSELSELGHLKHNVTNIQIKKKIDPNNKFSDRTILVGLFSELTIENKRLLYVAIIKPIWIYGIQLGGCDSKSNIYVIQRCQNIAIWTINAAYRFERNNAIHRDMMLPPIANEIPKVCSQTRDEAMSIHWPFNY</sequence>
<name>A0A6G0Y113_APHCR</name>
<dbReference type="OrthoDB" id="6599116at2759"/>
<evidence type="ECO:0000313" key="1">
    <source>
        <dbReference type="EMBL" id="KAF0746954.1"/>
    </source>
</evidence>
<gene>
    <name evidence="1" type="ORF">FWK35_00033484</name>
</gene>
<reference evidence="1 2" key="1">
    <citation type="submission" date="2019-08" db="EMBL/GenBank/DDBJ databases">
        <title>Whole genome of Aphis craccivora.</title>
        <authorList>
            <person name="Voronova N.V."/>
            <person name="Shulinski R.S."/>
            <person name="Bandarenka Y.V."/>
            <person name="Zhorov D.G."/>
            <person name="Warner D."/>
        </authorList>
    </citation>
    <scope>NUCLEOTIDE SEQUENCE [LARGE SCALE GENOMIC DNA]</scope>
    <source>
        <strain evidence="1">180601</strain>
        <tissue evidence="1">Whole Body</tissue>
    </source>
</reference>
<protein>
    <submittedName>
        <fullName evidence="1">Uncharacterized protein</fullName>
    </submittedName>
</protein>
<organism evidence="1 2">
    <name type="scientific">Aphis craccivora</name>
    <name type="common">Cowpea aphid</name>
    <dbReference type="NCBI Taxonomy" id="307492"/>
    <lineage>
        <taxon>Eukaryota</taxon>
        <taxon>Metazoa</taxon>
        <taxon>Ecdysozoa</taxon>
        <taxon>Arthropoda</taxon>
        <taxon>Hexapoda</taxon>
        <taxon>Insecta</taxon>
        <taxon>Pterygota</taxon>
        <taxon>Neoptera</taxon>
        <taxon>Paraneoptera</taxon>
        <taxon>Hemiptera</taxon>
        <taxon>Sternorrhyncha</taxon>
        <taxon>Aphidomorpha</taxon>
        <taxon>Aphidoidea</taxon>
        <taxon>Aphididae</taxon>
        <taxon>Aphidini</taxon>
        <taxon>Aphis</taxon>
        <taxon>Aphis</taxon>
    </lineage>
</organism>
<proteinExistence type="predicted"/>